<comment type="caution">
    <text evidence="2">The sequence shown here is derived from an EMBL/GenBank/DDBJ whole genome shotgun (WGS) entry which is preliminary data.</text>
</comment>
<keyword evidence="3" id="KW-1185">Reference proteome</keyword>
<feature type="non-terminal residue" evidence="2">
    <location>
        <position position="423"/>
    </location>
</feature>
<accession>A0A9P4GYD2</accession>
<sequence>MPEQQYAEARAVRLTHEDVRDLLDAACLTVRDRYAHVPHLCGELYDQYYQGSEDCDRRERHPLGLLKTKLRLERDTFGAYNKGRLKARIWLHHPDHNRDSSYDSTDWMAEFFEDVVEDLESFPLRLEVVDAGLVSLTEDLEPIYHPIDNPYSATYHDVAPAKVGKKQAMSTSASKPASQKPKVGKSAPNYDKLAGAPPCNLDFPNGNMTLMEIATFLPGSFKSWDLIDRACFNGASSASIATMINNGRDMDRGKIPNNSVYRMLKGPIDKRAKLDPAWTGWTTGTHSQYPRPPNYNPASVSVTAFRRPANGKNLAAADSISLRDLAKGIKTFPSDYDALDLTRAVRHCVEHPEQEWYYPDDYAELVSQLPQDPEFAKYPPGPAPVQQQHQDAGCLARWTTDKVAASVKNARNRRNDARGRLMK</sequence>
<dbReference type="Proteomes" id="UP000799777">
    <property type="component" value="Unassembled WGS sequence"/>
</dbReference>
<dbReference type="OrthoDB" id="3785351at2759"/>
<evidence type="ECO:0000313" key="2">
    <source>
        <dbReference type="EMBL" id="KAF2023964.1"/>
    </source>
</evidence>
<name>A0A9P4GYD2_9PLEO</name>
<dbReference type="AlphaFoldDB" id="A0A9P4GYD2"/>
<proteinExistence type="predicted"/>
<evidence type="ECO:0000313" key="3">
    <source>
        <dbReference type="Proteomes" id="UP000799777"/>
    </source>
</evidence>
<gene>
    <name evidence="2" type="ORF">EK21DRAFT_79746</name>
</gene>
<evidence type="ECO:0000256" key="1">
    <source>
        <dbReference type="SAM" id="MobiDB-lite"/>
    </source>
</evidence>
<feature type="region of interest" description="Disordered" evidence="1">
    <location>
        <begin position="166"/>
        <end position="191"/>
    </location>
</feature>
<feature type="compositionally biased region" description="Polar residues" evidence="1">
    <location>
        <begin position="168"/>
        <end position="177"/>
    </location>
</feature>
<protein>
    <submittedName>
        <fullName evidence="2">Uncharacterized protein</fullName>
    </submittedName>
</protein>
<reference evidence="2" key="1">
    <citation type="journal article" date="2020" name="Stud. Mycol.">
        <title>101 Dothideomycetes genomes: a test case for predicting lifestyles and emergence of pathogens.</title>
        <authorList>
            <person name="Haridas S."/>
            <person name="Albert R."/>
            <person name="Binder M."/>
            <person name="Bloem J."/>
            <person name="Labutti K."/>
            <person name="Salamov A."/>
            <person name="Andreopoulos B."/>
            <person name="Baker S."/>
            <person name="Barry K."/>
            <person name="Bills G."/>
            <person name="Bluhm B."/>
            <person name="Cannon C."/>
            <person name="Castanera R."/>
            <person name="Culley D."/>
            <person name="Daum C."/>
            <person name="Ezra D."/>
            <person name="Gonzalez J."/>
            <person name="Henrissat B."/>
            <person name="Kuo A."/>
            <person name="Liang C."/>
            <person name="Lipzen A."/>
            <person name="Lutzoni F."/>
            <person name="Magnuson J."/>
            <person name="Mondo S."/>
            <person name="Nolan M."/>
            <person name="Ohm R."/>
            <person name="Pangilinan J."/>
            <person name="Park H.-J."/>
            <person name="Ramirez L."/>
            <person name="Alfaro M."/>
            <person name="Sun H."/>
            <person name="Tritt A."/>
            <person name="Yoshinaga Y."/>
            <person name="Zwiers L.-H."/>
            <person name="Turgeon B."/>
            <person name="Goodwin S."/>
            <person name="Spatafora J."/>
            <person name="Crous P."/>
            <person name="Grigoriev I."/>
        </authorList>
    </citation>
    <scope>NUCLEOTIDE SEQUENCE</scope>
    <source>
        <strain evidence="2">CBS 110217</strain>
    </source>
</reference>
<organism evidence="2 3">
    <name type="scientific">Setomelanomma holmii</name>
    <dbReference type="NCBI Taxonomy" id="210430"/>
    <lineage>
        <taxon>Eukaryota</taxon>
        <taxon>Fungi</taxon>
        <taxon>Dikarya</taxon>
        <taxon>Ascomycota</taxon>
        <taxon>Pezizomycotina</taxon>
        <taxon>Dothideomycetes</taxon>
        <taxon>Pleosporomycetidae</taxon>
        <taxon>Pleosporales</taxon>
        <taxon>Pleosporineae</taxon>
        <taxon>Phaeosphaeriaceae</taxon>
        <taxon>Setomelanomma</taxon>
    </lineage>
</organism>
<dbReference type="EMBL" id="ML978315">
    <property type="protein sequence ID" value="KAF2023964.1"/>
    <property type="molecule type" value="Genomic_DNA"/>
</dbReference>